<evidence type="ECO:0000313" key="1">
    <source>
        <dbReference type="EMBL" id="MPC85224.1"/>
    </source>
</evidence>
<dbReference type="Proteomes" id="UP000324222">
    <property type="component" value="Unassembled WGS sequence"/>
</dbReference>
<dbReference type="AlphaFoldDB" id="A0A5B7IYC4"/>
<keyword evidence="2" id="KW-1185">Reference proteome</keyword>
<organism evidence="1 2">
    <name type="scientific">Portunus trituberculatus</name>
    <name type="common">Swimming crab</name>
    <name type="synonym">Neptunus trituberculatus</name>
    <dbReference type="NCBI Taxonomy" id="210409"/>
    <lineage>
        <taxon>Eukaryota</taxon>
        <taxon>Metazoa</taxon>
        <taxon>Ecdysozoa</taxon>
        <taxon>Arthropoda</taxon>
        <taxon>Crustacea</taxon>
        <taxon>Multicrustacea</taxon>
        <taxon>Malacostraca</taxon>
        <taxon>Eumalacostraca</taxon>
        <taxon>Eucarida</taxon>
        <taxon>Decapoda</taxon>
        <taxon>Pleocyemata</taxon>
        <taxon>Brachyura</taxon>
        <taxon>Eubrachyura</taxon>
        <taxon>Portunoidea</taxon>
        <taxon>Portunidae</taxon>
        <taxon>Portuninae</taxon>
        <taxon>Portunus</taxon>
    </lineage>
</organism>
<comment type="caution">
    <text evidence="1">The sequence shown here is derived from an EMBL/GenBank/DDBJ whole genome shotgun (WGS) entry which is preliminary data.</text>
</comment>
<gene>
    <name evidence="1" type="ORF">E2C01_079988</name>
</gene>
<name>A0A5B7IYC4_PORTR</name>
<accession>A0A5B7IYC4</accession>
<reference evidence="1 2" key="1">
    <citation type="submission" date="2019-05" db="EMBL/GenBank/DDBJ databases">
        <title>Another draft genome of Portunus trituberculatus and its Hox gene families provides insights of decapod evolution.</title>
        <authorList>
            <person name="Jeong J.-H."/>
            <person name="Song I."/>
            <person name="Kim S."/>
            <person name="Choi T."/>
            <person name="Kim D."/>
            <person name="Ryu S."/>
            <person name="Kim W."/>
        </authorList>
    </citation>
    <scope>NUCLEOTIDE SEQUENCE [LARGE SCALE GENOMIC DNA]</scope>
    <source>
        <tissue evidence="1">Muscle</tissue>
    </source>
</reference>
<proteinExistence type="predicted"/>
<evidence type="ECO:0000313" key="2">
    <source>
        <dbReference type="Proteomes" id="UP000324222"/>
    </source>
</evidence>
<protein>
    <submittedName>
        <fullName evidence="1">Uncharacterized protein</fullName>
    </submittedName>
</protein>
<sequence length="45" mass="5127">MLRLSDELICMPIAVDSSVQAMRRSEPWGHAATCSTTPQENHHRY</sequence>
<dbReference type="EMBL" id="VSRR010067713">
    <property type="protein sequence ID" value="MPC85224.1"/>
    <property type="molecule type" value="Genomic_DNA"/>
</dbReference>